<dbReference type="EMBL" id="NTYF01000069">
    <property type="protein sequence ID" value="PER51236.1"/>
    <property type="molecule type" value="Genomic_DNA"/>
</dbReference>
<keyword evidence="1" id="KW-1133">Transmembrane helix</keyword>
<keyword evidence="1" id="KW-0812">Transmembrane</keyword>
<dbReference type="AlphaFoldDB" id="A0ABD6S3U4"/>
<dbReference type="Proteomes" id="UP000219897">
    <property type="component" value="Unassembled WGS sequence"/>
</dbReference>
<evidence type="ECO:0000313" key="3">
    <source>
        <dbReference type="Proteomes" id="UP000219897"/>
    </source>
</evidence>
<name>A0ABD6S3U4_BACTU</name>
<evidence type="ECO:0000256" key="1">
    <source>
        <dbReference type="SAM" id="Phobius"/>
    </source>
</evidence>
<evidence type="ECO:0000313" key="2">
    <source>
        <dbReference type="EMBL" id="PER51236.1"/>
    </source>
</evidence>
<proteinExistence type="predicted"/>
<keyword evidence="1" id="KW-0472">Membrane</keyword>
<comment type="caution">
    <text evidence="2">The sequence shown here is derived from an EMBL/GenBank/DDBJ whole genome shotgun (WGS) entry which is preliminary data.</text>
</comment>
<organism evidence="2 3">
    <name type="scientific">Bacillus thuringiensis</name>
    <dbReference type="NCBI Taxonomy" id="1428"/>
    <lineage>
        <taxon>Bacteria</taxon>
        <taxon>Bacillati</taxon>
        <taxon>Bacillota</taxon>
        <taxon>Bacilli</taxon>
        <taxon>Bacillales</taxon>
        <taxon>Bacillaceae</taxon>
        <taxon>Bacillus</taxon>
        <taxon>Bacillus cereus group</taxon>
    </lineage>
</organism>
<evidence type="ECO:0008006" key="4">
    <source>
        <dbReference type="Google" id="ProtNLM"/>
    </source>
</evidence>
<protein>
    <recommendedName>
        <fullName evidence="4">Histidine kinase</fullName>
    </recommendedName>
</protein>
<feature type="transmembrane region" description="Helical" evidence="1">
    <location>
        <begin position="16"/>
        <end position="39"/>
    </location>
</feature>
<gene>
    <name evidence="2" type="ORF">CN495_19845</name>
</gene>
<accession>A0ABD6S3U4</accession>
<sequence>MYFSGSKAPTYFQENFGAFFVLVAFILKLMDVWCYPIAIKLSLCKVNFRRDCFFFLRGKFR</sequence>
<reference evidence="2 3" key="1">
    <citation type="submission" date="2017-09" db="EMBL/GenBank/DDBJ databases">
        <title>Large-scale bioinformatics analysis of Bacillus genomes uncovers conserved roles of natural products in bacterial physiology.</title>
        <authorList>
            <consortium name="Agbiome Team Llc"/>
            <person name="Bleich R.M."/>
            <person name="Kirk G.J."/>
            <person name="Santa Maria K.C."/>
            <person name="Allen S.E."/>
            <person name="Farag S."/>
            <person name="Shank E.A."/>
            <person name="Bowers A."/>
        </authorList>
    </citation>
    <scope>NUCLEOTIDE SEQUENCE [LARGE SCALE GENOMIC DNA]</scope>
    <source>
        <strain evidence="2 3">AFS005140</strain>
    </source>
</reference>